<sequence>MKGTLLFFITIFIIFLTSCKKEIGKKEYLLQFEFENGHKTELTGKIFEKNKTNKKYKAQIAYGYSMHYIDGKGLYFDFGYSNTTMILKTDDQKLIGNSSWTFGKIEPALGTTSFSGNTFGDLYLEGSYTQKGRAYSVENGTFEFYWRNAEPYGMQDTILKGKWTLKRL</sequence>
<dbReference type="PROSITE" id="PS51257">
    <property type="entry name" value="PROKAR_LIPOPROTEIN"/>
    <property type="match status" value="1"/>
</dbReference>
<protein>
    <recommendedName>
        <fullName evidence="3">Lipoprotein</fullName>
    </recommendedName>
</protein>
<keyword evidence="2" id="KW-1185">Reference proteome</keyword>
<reference evidence="1 2" key="1">
    <citation type="journal article" date="2011" name="Stand. Genomic Sci.">
        <title>Complete genome sequence of the gliding freshwater bacterium Fluviicola taffensis type strain (RW262).</title>
        <authorList>
            <person name="Woyke T."/>
            <person name="Chertkov O."/>
            <person name="Lapidus A."/>
            <person name="Nolan M."/>
            <person name="Lucas S."/>
            <person name="Del Rio T.G."/>
            <person name="Tice H."/>
            <person name="Cheng J.F."/>
            <person name="Tapia R."/>
            <person name="Han C."/>
            <person name="Goodwin L."/>
            <person name="Pitluck S."/>
            <person name="Liolios K."/>
            <person name="Pagani I."/>
            <person name="Ivanova N."/>
            <person name="Huntemann M."/>
            <person name="Mavromatis K."/>
            <person name="Mikhailova N."/>
            <person name="Pati A."/>
            <person name="Chen A."/>
            <person name="Palaniappan K."/>
            <person name="Land M."/>
            <person name="Hauser L."/>
            <person name="Brambilla E.M."/>
            <person name="Rohde M."/>
            <person name="Mwirichia R."/>
            <person name="Sikorski J."/>
            <person name="Tindall B.J."/>
            <person name="Goker M."/>
            <person name="Bristow J."/>
            <person name="Eisen J.A."/>
            <person name="Markowitz V."/>
            <person name="Hugenholtz P."/>
            <person name="Klenk H.P."/>
            <person name="Kyrpides N.C."/>
        </authorList>
    </citation>
    <scope>NUCLEOTIDE SEQUENCE [LARGE SCALE GENOMIC DNA]</scope>
    <source>
        <strain evidence="2">DSM 16823 / RW262 / RW262</strain>
    </source>
</reference>
<evidence type="ECO:0000313" key="1">
    <source>
        <dbReference type="EMBL" id="AEA43833.1"/>
    </source>
</evidence>
<gene>
    <name evidence="1" type="ordered locus">Fluta_1846</name>
</gene>
<evidence type="ECO:0000313" key="2">
    <source>
        <dbReference type="Proteomes" id="UP000007463"/>
    </source>
</evidence>
<dbReference type="OrthoDB" id="9625525at2"/>
<name>F2IIC4_FLUTR</name>
<dbReference type="RefSeq" id="WP_013686603.1">
    <property type="nucleotide sequence ID" value="NC_015321.1"/>
</dbReference>
<dbReference type="KEGG" id="fte:Fluta_1846"/>
<organism evidence="1 2">
    <name type="scientific">Fluviicola taffensis (strain DSM 16823 / NCIMB 13979 / RW262)</name>
    <dbReference type="NCBI Taxonomy" id="755732"/>
    <lineage>
        <taxon>Bacteria</taxon>
        <taxon>Pseudomonadati</taxon>
        <taxon>Bacteroidota</taxon>
        <taxon>Flavobacteriia</taxon>
        <taxon>Flavobacteriales</taxon>
        <taxon>Crocinitomicaceae</taxon>
        <taxon>Fluviicola</taxon>
    </lineage>
</organism>
<dbReference type="AlphaFoldDB" id="F2IIC4"/>
<proteinExistence type="predicted"/>
<dbReference type="Proteomes" id="UP000007463">
    <property type="component" value="Chromosome"/>
</dbReference>
<evidence type="ECO:0008006" key="3">
    <source>
        <dbReference type="Google" id="ProtNLM"/>
    </source>
</evidence>
<reference evidence="2" key="2">
    <citation type="submission" date="2011-02" db="EMBL/GenBank/DDBJ databases">
        <title>The complete genome of Fluviicola taffensis DSM 16823.</title>
        <authorList>
            <consortium name="US DOE Joint Genome Institute (JGI-PGF)"/>
            <person name="Lucas S."/>
            <person name="Copeland A."/>
            <person name="Lapidus A."/>
            <person name="Bruce D."/>
            <person name="Goodwin L."/>
            <person name="Pitluck S."/>
            <person name="Kyrpides N."/>
            <person name="Mavromatis K."/>
            <person name="Ivanova N."/>
            <person name="Mikhailova N."/>
            <person name="Pagani I."/>
            <person name="Chertkov O."/>
            <person name="Detter J.C."/>
            <person name="Han C."/>
            <person name="Tapia R."/>
            <person name="Land M."/>
            <person name="Hauser L."/>
            <person name="Markowitz V."/>
            <person name="Cheng J.-F."/>
            <person name="Hugenholtz P."/>
            <person name="Woyke T."/>
            <person name="Wu D."/>
            <person name="Tindall B."/>
            <person name="Pomrenke H.G."/>
            <person name="Brambilla E."/>
            <person name="Klenk H.-P."/>
            <person name="Eisen J.A."/>
        </authorList>
    </citation>
    <scope>NUCLEOTIDE SEQUENCE [LARGE SCALE GENOMIC DNA]</scope>
    <source>
        <strain evidence="2">DSM 16823 / RW262 / RW262</strain>
    </source>
</reference>
<dbReference type="EMBL" id="CP002542">
    <property type="protein sequence ID" value="AEA43833.1"/>
    <property type="molecule type" value="Genomic_DNA"/>
</dbReference>
<dbReference type="HOGENOM" id="CLU_1666825_0_0_10"/>
<accession>F2IIC4</accession>
<dbReference type="STRING" id="755732.Fluta_1846"/>